<gene>
    <name evidence="1" type="ORF">FMOSSE_LOCUS1083</name>
</gene>
<evidence type="ECO:0000313" key="1">
    <source>
        <dbReference type="EMBL" id="CAG8444697.1"/>
    </source>
</evidence>
<keyword evidence="2" id="KW-1185">Reference proteome</keyword>
<name>A0A9N8V6G8_FUNMO</name>
<dbReference type="AlphaFoldDB" id="A0A9N8V6G8"/>
<organism evidence="1 2">
    <name type="scientific">Funneliformis mosseae</name>
    <name type="common">Endomycorrhizal fungus</name>
    <name type="synonym">Glomus mosseae</name>
    <dbReference type="NCBI Taxonomy" id="27381"/>
    <lineage>
        <taxon>Eukaryota</taxon>
        <taxon>Fungi</taxon>
        <taxon>Fungi incertae sedis</taxon>
        <taxon>Mucoromycota</taxon>
        <taxon>Glomeromycotina</taxon>
        <taxon>Glomeromycetes</taxon>
        <taxon>Glomerales</taxon>
        <taxon>Glomeraceae</taxon>
        <taxon>Funneliformis</taxon>
    </lineage>
</organism>
<reference evidence="1" key="1">
    <citation type="submission" date="2021-06" db="EMBL/GenBank/DDBJ databases">
        <authorList>
            <person name="Kallberg Y."/>
            <person name="Tangrot J."/>
            <person name="Rosling A."/>
        </authorList>
    </citation>
    <scope>NUCLEOTIDE SEQUENCE</scope>
    <source>
        <strain evidence="1">87-6 pot B 2015</strain>
    </source>
</reference>
<sequence>MFSGRRHNNSKTISSKVSITIDLMPTEASNLGCKASKIHQWWENGQLSQNIKKSYDDADAY</sequence>
<accession>A0A9N8V6G8</accession>
<comment type="caution">
    <text evidence="1">The sequence shown here is derived from an EMBL/GenBank/DDBJ whole genome shotgun (WGS) entry which is preliminary data.</text>
</comment>
<protein>
    <submittedName>
        <fullName evidence="1">14684_t:CDS:1</fullName>
    </submittedName>
</protein>
<proteinExistence type="predicted"/>
<dbReference type="EMBL" id="CAJVPP010000119">
    <property type="protein sequence ID" value="CAG8444697.1"/>
    <property type="molecule type" value="Genomic_DNA"/>
</dbReference>
<dbReference type="Proteomes" id="UP000789375">
    <property type="component" value="Unassembled WGS sequence"/>
</dbReference>
<evidence type="ECO:0000313" key="2">
    <source>
        <dbReference type="Proteomes" id="UP000789375"/>
    </source>
</evidence>